<organism evidence="1 2">
    <name type="scientific">Populus alba</name>
    <name type="common">White poplar</name>
    <dbReference type="NCBI Taxonomy" id="43335"/>
    <lineage>
        <taxon>Eukaryota</taxon>
        <taxon>Viridiplantae</taxon>
        <taxon>Streptophyta</taxon>
        <taxon>Embryophyta</taxon>
        <taxon>Tracheophyta</taxon>
        <taxon>Spermatophyta</taxon>
        <taxon>Magnoliopsida</taxon>
        <taxon>eudicotyledons</taxon>
        <taxon>Gunneridae</taxon>
        <taxon>Pentapetalae</taxon>
        <taxon>rosids</taxon>
        <taxon>fabids</taxon>
        <taxon>Malpighiales</taxon>
        <taxon>Salicaceae</taxon>
        <taxon>Saliceae</taxon>
        <taxon>Populus</taxon>
    </lineage>
</organism>
<accession>A0ACC4BIN2</accession>
<evidence type="ECO:0000313" key="2">
    <source>
        <dbReference type="Proteomes" id="UP000309997"/>
    </source>
</evidence>
<dbReference type="Proteomes" id="UP000309997">
    <property type="component" value="Unassembled WGS sequence"/>
</dbReference>
<name>A0ACC4BIN2_POPAL</name>
<evidence type="ECO:0000313" key="1">
    <source>
        <dbReference type="EMBL" id="KAL3578430.1"/>
    </source>
</evidence>
<comment type="caution">
    <text evidence="1">The sequence shown here is derived from an EMBL/GenBank/DDBJ whole genome shotgun (WGS) entry which is preliminary data.</text>
</comment>
<keyword evidence="2" id="KW-1185">Reference proteome</keyword>
<gene>
    <name evidence="1" type="ORF">D5086_019934</name>
</gene>
<proteinExistence type="predicted"/>
<sequence>MNTGFETGVSSDSHLRCCATNQKWLVSDITLSGIVNHAAPQEKHELDKVERSIPVLLTVTLQLNSMSKCRLSDIPNHPQVMSNSLQLLSWT</sequence>
<dbReference type="EMBL" id="RCHU02000010">
    <property type="protein sequence ID" value="KAL3578430.1"/>
    <property type="molecule type" value="Genomic_DNA"/>
</dbReference>
<reference evidence="1 2" key="1">
    <citation type="journal article" date="2024" name="Plant Biotechnol. J.">
        <title>Genome and CRISPR/Cas9 system of a widespread forest tree (Populus alba) in the world.</title>
        <authorList>
            <person name="Liu Y.J."/>
            <person name="Jiang P.F."/>
            <person name="Han X.M."/>
            <person name="Li X.Y."/>
            <person name="Wang H.M."/>
            <person name="Wang Y.J."/>
            <person name="Wang X.X."/>
            <person name="Zeng Q.Y."/>
        </authorList>
    </citation>
    <scope>NUCLEOTIDE SEQUENCE [LARGE SCALE GENOMIC DNA]</scope>
    <source>
        <strain evidence="2">cv. PAL-ZL1</strain>
    </source>
</reference>
<protein>
    <submittedName>
        <fullName evidence="1">Uncharacterized protein</fullName>
    </submittedName>
</protein>